<dbReference type="Pfam" id="PF01494">
    <property type="entry name" value="FAD_binding_3"/>
    <property type="match status" value="1"/>
</dbReference>
<dbReference type="STRING" id="77044.A0A1W2TFA5"/>
<evidence type="ECO:0000256" key="1">
    <source>
        <dbReference type="ARBA" id="ARBA00005179"/>
    </source>
</evidence>
<keyword evidence="3" id="KW-0274">FAD</keyword>
<evidence type="ECO:0000256" key="4">
    <source>
        <dbReference type="ARBA" id="ARBA00023002"/>
    </source>
</evidence>
<name>A0A1W2TFA5_ROSNE</name>
<keyword evidence="4" id="KW-0560">Oxidoreductase</keyword>
<dbReference type="PANTHER" id="PTHR46865">
    <property type="entry name" value="OXIDOREDUCTASE-RELATED"/>
    <property type="match status" value="1"/>
</dbReference>
<sequence length="486" mass="51661">MPLKVLIIGAGVCGPAFATLLRRADPSLTAYDITIIERSPKLRSKGLQIDLRAQGIPIVKKMGLIDAIRSRVVPEQGVCFVDGRGRPFATFGKNDSGRGAQAMTSEYEIMRGDLVDVLYRASLGLSPYKNNDDDDNDDDDDGNPTTTEAGNVRYQFGVTVAQLTQPEDGSAVEVTFSDGRRATFDLVVGADGQGSRTRRALLESGGGGGDGGDACFRSLGMFTALFLVPRDAAADDGWMRCHMMPGRRMAMTRSADEKAPTQVYLAVQTDPGAAAATAGNGNGSGNGNEKGAGVGEDKYGIVAAMRQQSDVAAQREAWARAFAGAGAGWRVPAFVDALRHRVRDEDFYAAEIGQVRSPALARGRVALLGDAGYCPSPITGMGTTLSLTGAYVLAGELAARRHAPAGVPAALRAYADAVRPFVDEAQRLTPGVPRILYAESRWGVWLLTTVIALLSRLRIIDFLVRILPENKGGLAIPEYPELNLGN</sequence>
<dbReference type="InterPro" id="IPR051704">
    <property type="entry name" value="FAD_aromatic-hydroxylase"/>
</dbReference>
<evidence type="ECO:0000259" key="6">
    <source>
        <dbReference type="Pfam" id="PF01494"/>
    </source>
</evidence>
<dbReference type="OrthoDB" id="655030at2759"/>
<evidence type="ECO:0000256" key="2">
    <source>
        <dbReference type="ARBA" id="ARBA00022630"/>
    </source>
</evidence>
<reference evidence="7" key="1">
    <citation type="submission" date="2016-03" db="EMBL/GenBank/DDBJ databases">
        <title>Draft genome sequence of Rosellinia necatrix.</title>
        <authorList>
            <person name="Kanematsu S."/>
        </authorList>
    </citation>
    <scope>NUCLEOTIDE SEQUENCE [LARGE SCALE GENOMIC DNA]</scope>
    <source>
        <strain evidence="7">W97</strain>
    </source>
</reference>
<dbReference type="AlphaFoldDB" id="A0A1W2TFA5"/>
<dbReference type="EMBL" id="DF977466">
    <property type="protein sequence ID" value="GAP86727.1"/>
    <property type="molecule type" value="Genomic_DNA"/>
</dbReference>
<organism evidence="7">
    <name type="scientific">Rosellinia necatrix</name>
    <name type="common">White root-rot fungus</name>
    <dbReference type="NCBI Taxonomy" id="77044"/>
    <lineage>
        <taxon>Eukaryota</taxon>
        <taxon>Fungi</taxon>
        <taxon>Dikarya</taxon>
        <taxon>Ascomycota</taxon>
        <taxon>Pezizomycotina</taxon>
        <taxon>Sordariomycetes</taxon>
        <taxon>Xylariomycetidae</taxon>
        <taxon>Xylariales</taxon>
        <taxon>Xylariaceae</taxon>
        <taxon>Rosellinia</taxon>
    </lineage>
</organism>
<accession>A0A1W2TFA5</accession>
<dbReference type="Proteomes" id="UP000054516">
    <property type="component" value="Unassembled WGS sequence"/>
</dbReference>
<dbReference type="InterPro" id="IPR036188">
    <property type="entry name" value="FAD/NAD-bd_sf"/>
</dbReference>
<gene>
    <name evidence="7" type="ORF">SAMD00023353_2101620</name>
</gene>
<protein>
    <submittedName>
        <fullName evidence="7">Putative oxidoreductase protein</fullName>
    </submittedName>
</protein>
<dbReference type="PANTHER" id="PTHR46865:SF7">
    <property type="entry name" value="MONOOXYGENASE, PUTATIVE (AFU_ORTHOLOGUE AFUA_8G07040)-RELATED"/>
    <property type="match status" value="1"/>
</dbReference>
<evidence type="ECO:0000313" key="7">
    <source>
        <dbReference type="EMBL" id="GAP86727.1"/>
    </source>
</evidence>
<comment type="pathway">
    <text evidence="1">Secondary metabolite biosynthesis.</text>
</comment>
<keyword evidence="8" id="KW-1185">Reference proteome</keyword>
<evidence type="ECO:0000256" key="3">
    <source>
        <dbReference type="ARBA" id="ARBA00022827"/>
    </source>
</evidence>
<feature type="region of interest" description="Disordered" evidence="5">
    <location>
        <begin position="128"/>
        <end position="151"/>
    </location>
</feature>
<proteinExistence type="predicted"/>
<evidence type="ECO:0000256" key="5">
    <source>
        <dbReference type="SAM" id="MobiDB-lite"/>
    </source>
</evidence>
<dbReference type="OMA" id="YCASPIA"/>
<dbReference type="Gene3D" id="3.50.50.60">
    <property type="entry name" value="FAD/NAD(P)-binding domain"/>
    <property type="match status" value="2"/>
</dbReference>
<dbReference type="GO" id="GO:0071949">
    <property type="term" value="F:FAD binding"/>
    <property type="evidence" value="ECO:0007669"/>
    <property type="project" value="InterPro"/>
</dbReference>
<evidence type="ECO:0000313" key="8">
    <source>
        <dbReference type="Proteomes" id="UP000054516"/>
    </source>
</evidence>
<feature type="domain" description="FAD-binding" evidence="6">
    <location>
        <begin position="4"/>
        <end position="273"/>
    </location>
</feature>
<keyword evidence="2" id="KW-0285">Flavoprotein</keyword>
<dbReference type="GO" id="GO:0016491">
    <property type="term" value="F:oxidoreductase activity"/>
    <property type="evidence" value="ECO:0007669"/>
    <property type="project" value="UniProtKB-KW"/>
</dbReference>
<dbReference type="PRINTS" id="PR00420">
    <property type="entry name" value="RNGMNOXGNASE"/>
</dbReference>
<dbReference type="InterPro" id="IPR002938">
    <property type="entry name" value="FAD-bd"/>
</dbReference>
<dbReference type="SUPFAM" id="SSF51905">
    <property type="entry name" value="FAD/NAD(P)-binding domain"/>
    <property type="match status" value="1"/>
</dbReference>
<feature type="compositionally biased region" description="Acidic residues" evidence="5">
    <location>
        <begin position="132"/>
        <end position="142"/>
    </location>
</feature>